<proteinExistence type="predicted"/>
<accession>A0A2M9ZS67</accession>
<dbReference type="Pfam" id="PF03009">
    <property type="entry name" value="GDPD"/>
    <property type="match status" value="1"/>
</dbReference>
<dbReference type="InterPro" id="IPR030395">
    <property type="entry name" value="GP_PDE_dom"/>
</dbReference>
<protein>
    <submittedName>
        <fullName evidence="3">Glycerophosphodiester phosphodiesterase</fullName>
    </submittedName>
</protein>
<dbReference type="GO" id="GO:0008081">
    <property type="term" value="F:phosphoric diester hydrolase activity"/>
    <property type="evidence" value="ECO:0007669"/>
    <property type="project" value="InterPro"/>
</dbReference>
<dbReference type="Proteomes" id="UP000231962">
    <property type="component" value="Unassembled WGS sequence"/>
</dbReference>
<feature type="domain" description="GP-PDE" evidence="1">
    <location>
        <begin position="12"/>
        <end position="254"/>
    </location>
</feature>
<evidence type="ECO:0000313" key="5">
    <source>
        <dbReference type="Proteomes" id="UP000231990"/>
    </source>
</evidence>
<dbReference type="EMBL" id="NPDY01000001">
    <property type="protein sequence ID" value="PJZ71330.1"/>
    <property type="molecule type" value="Genomic_DNA"/>
</dbReference>
<gene>
    <name evidence="2" type="ORF">CH360_02160</name>
    <name evidence="3" type="ORF">CH373_02160</name>
</gene>
<dbReference type="SUPFAM" id="SSF51695">
    <property type="entry name" value="PLC-like phosphodiesterases"/>
    <property type="match status" value="1"/>
</dbReference>
<evidence type="ECO:0000313" key="4">
    <source>
        <dbReference type="Proteomes" id="UP000231962"/>
    </source>
</evidence>
<dbReference type="AlphaFoldDB" id="A0A2M9ZS67"/>
<sequence>MKSQNPFEIKKPWVIAHRGYSGLYPENTILAFKKAIEANANWIELDISLSKDREVIVLHDDTLDRTTNLKGMASDFNCAELAKAEAGTWKDSKFTGEGVPTLWEVWDLVANSSSGLNVEIKSSAYEPGVKKDSIEAKVIRYAEDKKLLQRTLFSSFSWDSLAKIRELCTDAKIGILVGDNTPWEEALDIAFRLNAVSINLPFVSLTSEIVSSIHQEGFLVLSYTLNSEEEIRSGLLAGVDGIFTNFPERMSKLLT</sequence>
<dbReference type="Proteomes" id="UP000231990">
    <property type="component" value="Unassembled WGS sequence"/>
</dbReference>
<evidence type="ECO:0000259" key="1">
    <source>
        <dbReference type="PROSITE" id="PS51704"/>
    </source>
</evidence>
<evidence type="ECO:0000313" key="3">
    <source>
        <dbReference type="EMBL" id="PJZ74864.1"/>
    </source>
</evidence>
<comment type="caution">
    <text evidence="3">The sequence shown here is derived from an EMBL/GenBank/DDBJ whole genome shotgun (WGS) entry which is preliminary data.</text>
</comment>
<dbReference type="OrthoDB" id="384721at2"/>
<dbReference type="Gene3D" id="3.20.20.190">
    <property type="entry name" value="Phosphatidylinositol (PI) phosphodiesterase"/>
    <property type="match status" value="1"/>
</dbReference>
<dbReference type="PROSITE" id="PS51704">
    <property type="entry name" value="GP_PDE"/>
    <property type="match status" value="1"/>
</dbReference>
<dbReference type="EMBL" id="NPDZ01000001">
    <property type="protein sequence ID" value="PJZ74864.1"/>
    <property type="molecule type" value="Genomic_DNA"/>
</dbReference>
<dbReference type="PANTHER" id="PTHR46211">
    <property type="entry name" value="GLYCEROPHOSPHORYL DIESTER PHOSPHODIESTERASE"/>
    <property type="match status" value="1"/>
</dbReference>
<dbReference type="GO" id="GO:0006629">
    <property type="term" value="P:lipid metabolic process"/>
    <property type="evidence" value="ECO:0007669"/>
    <property type="project" value="InterPro"/>
</dbReference>
<name>A0A2M9ZS67_9LEPT</name>
<dbReference type="InterPro" id="IPR017946">
    <property type="entry name" value="PLC-like_Pdiesterase_TIM-brl"/>
</dbReference>
<dbReference type="RefSeq" id="WP_100712275.1">
    <property type="nucleotide sequence ID" value="NZ_NPDY01000001.1"/>
</dbReference>
<reference evidence="4 5" key="1">
    <citation type="submission" date="2017-07" db="EMBL/GenBank/DDBJ databases">
        <title>Leptospira spp. isolated from tropical soils.</title>
        <authorList>
            <person name="Thibeaux R."/>
            <person name="Iraola G."/>
            <person name="Ferres I."/>
            <person name="Bierque E."/>
            <person name="Girault D."/>
            <person name="Soupe-Gilbert M.-E."/>
            <person name="Picardeau M."/>
            <person name="Goarant C."/>
        </authorList>
    </citation>
    <scope>NUCLEOTIDE SEQUENCE [LARGE SCALE GENOMIC DNA]</scope>
    <source>
        <strain evidence="3 5">FH1-B-B1</strain>
        <strain evidence="2 4">FH1-B-C1</strain>
    </source>
</reference>
<keyword evidence="4" id="KW-1185">Reference proteome</keyword>
<evidence type="ECO:0000313" key="2">
    <source>
        <dbReference type="EMBL" id="PJZ71330.1"/>
    </source>
</evidence>
<dbReference type="PANTHER" id="PTHR46211:SF1">
    <property type="entry name" value="GLYCEROPHOSPHODIESTER PHOSPHODIESTERASE, CYTOPLASMIC"/>
    <property type="match status" value="1"/>
</dbReference>
<organism evidence="3 5">
    <name type="scientific">Leptospira perolatii</name>
    <dbReference type="NCBI Taxonomy" id="2023191"/>
    <lineage>
        <taxon>Bacteria</taxon>
        <taxon>Pseudomonadati</taxon>
        <taxon>Spirochaetota</taxon>
        <taxon>Spirochaetia</taxon>
        <taxon>Leptospirales</taxon>
        <taxon>Leptospiraceae</taxon>
        <taxon>Leptospira</taxon>
    </lineage>
</organism>